<reference evidence="3" key="1">
    <citation type="journal article" date="2019" name="Int. J. Syst. Evol. Microbiol.">
        <title>The Global Catalogue of Microorganisms (GCM) 10K type strain sequencing project: providing services to taxonomists for standard genome sequencing and annotation.</title>
        <authorList>
            <consortium name="The Broad Institute Genomics Platform"/>
            <consortium name="The Broad Institute Genome Sequencing Center for Infectious Disease"/>
            <person name="Wu L."/>
            <person name="Ma J."/>
        </authorList>
    </citation>
    <scope>NUCLEOTIDE SEQUENCE [LARGE SCALE GENOMIC DNA]</scope>
    <source>
        <strain evidence="3">JCM 4594</strain>
    </source>
</reference>
<feature type="region of interest" description="Disordered" evidence="1">
    <location>
        <begin position="25"/>
        <end position="49"/>
    </location>
</feature>
<protein>
    <submittedName>
        <fullName evidence="2">Uncharacterized protein</fullName>
    </submittedName>
</protein>
<comment type="caution">
    <text evidence="2">The sequence shown here is derived from an EMBL/GenBank/DDBJ whole genome shotgun (WGS) entry which is preliminary data.</text>
</comment>
<sequence>MPPRCDMRRTGAVCFPDTRRTCGDGRRGVARTGETAGRGRPFGARAPNVDNFLTQNRGVLSEKSWSAEADQDFSSVLADWSGLGR</sequence>
<evidence type="ECO:0000313" key="3">
    <source>
        <dbReference type="Proteomes" id="UP000600946"/>
    </source>
</evidence>
<dbReference type="Proteomes" id="UP000600946">
    <property type="component" value="Unassembled WGS sequence"/>
</dbReference>
<name>A0ABQ3AWH0_9ACTN</name>
<evidence type="ECO:0000256" key="1">
    <source>
        <dbReference type="SAM" id="MobiDB-lite"/>
    </source>
</evidence>
<accession>A0ABQ3AWH0</accession>
<proteinExistence type="predicted"/>
<gene>
    <name evidence="2" type="ORF">GCM10010326_73630</name>
</gene>
<dbReference type="EMBL" id="BMUU01000020">
    <property type="protein sequence ID" value="GGY68396.1"/>
    <property type="molecule type" value="Genomic_DNA"/>
</dbReference>
<organism evidence="2 3">
    <name type="scientific">Streptomyces xanthochromogenes</name>
    <dbReference type="NCBI Taxonomy" id="67384"/>
    <lineage>
        <taxon>Bacteria</taxon>
        <taxon>Bacillati</taxon>
        <taxon>Actinomycetota</taxon>
        <taxon>Actinomycetes</taxon>
        <taxon>Kitasatosporales</taxon>
        <taxon>Streptomycetaceae</taxon>
        <taxon>Streptomyces</taxon>
    </lineage>
</organism>
<evidence type="ECO:0000313" key="2">
    <source>
        <dbReference type="EMBL" id="GGY68396.1"/>
    </source>
</evidence>
<keyword evidence="3" id="KW-1185">Reference proteome</keyword>